<name>A0ABT8P8W3_9BURK</name>
<evidence type="ECO:0000313" key="1">
    <source>
        <dbReference type="EMBL" id="MDN7930918.1"/>
    </source>
</evidence>
<dbReference type="RefSeq" id="WP_301754845.1">
    <property type="nucleotide sequence ID" value="NZ_JAUJSQ010000002.1"/>
</dbReference>
<proteinExistence type="predicted"/>
<protein>
    <submittedName>
        <fullName evidence="1">Uncharacterized protein</fullName>
    </submittedName>
</protein>
<reference evidence="1" key="1">
    <citation type="submission" date="2023-07" db="EMBL/GenBank/DDBJ databases">
        <title>A collection of bacterial strains from the Burkholderia cepacia Research Laboratory and Repository.</title>
        <authorList>
            <person name="Lipuma J."/>
            <person name="Spilker T."/>
            <person name="Caverly L."/>
        </authorList>
    </citation>
    <scope>NUCLEOTIDE SEQUENCE</scope>
    <source>
        <strain evidence="1">AU42020</strain>
    </source>
</reference>
<dbReference type="Proteomes" id="UP001171606">
    <property type="component" value="Unassembled WGS sequence"/>
</dbReference>
<sequence length="53" mass="5876">MHEHVAPKRVVLCVVIAGAHADLDEVDRAGAQRGNLRARIGRQAFVRDDSLRE</sequence>
<gene>
    <name evidence="1" type="ORF">QZM52_06380</name>
</gene>
<dbReference type="EMBL" id="JAUJSQ010000002">
    <property type="protein sequence ID" value="MDN7930918.1"/>
    <property type="molecule type" value="Genomic_DNA"/>
</dbReference>
<evidence type="ECO:0000313" key="2">
    <source>
        <dbReference type="Proteomes" id="UP001171606"/>
    </source>
</evidence>
<accession>A0ABT8P8W3</accession>
<organism evidence="1 2">
    <name type="scientific">Burkholderia metallica</name>
    <dbReference type="NCBI Taxonomy" id="488729"/>
    <lineage>
        <taxon>Bacteria</taxon>
        <taxon>Pseudomonadati</taxon>
        <taxon>Pseudomonadota</taxon>
        <taxon>Betaproteobacteria</taxon>
        <taxon>Burkholderiales</taxon>
        <taxon>Burkholderiaceae</taxon>
        <taxon>Burkholderia</taxon>
        <taxon>Burkholderia cepacia complex</taxon>
    </lineage>
</organism>
<keyword evidence="2" id="KW-1185">Reference proteome</keyword>
<comment type="caution">
    <text evidence="1">The sequence shown here is derived from an EMBL/GenBank/DDBJ whole genome shotgun (WGS) entry which is preliminary data.</text>
</comment>